<evidence type="ECO:0000256" key="1">
    <source>
        <dbReference type="SAM" id="Phobius"/>
    </source>
</evidence>
<sequence>MTKQNQIFALLKSIAFIASYLIFGAILAQLKPFFPPQYERYAQGLVGTAGVMLTVGLFLKLEKKSLRDYGLNWEKSTFSKFSIGLLLGIVLAGGMLFSQISFSDLELVLNDEVSLFPFLLWSLAFVPLAFMEEVAFRSYPLLKLNQAFGFRITQIILAILFAVYHMLMMWTPEASLLGPGIWALAYALAAVRSGGIALPTGLHFGLNFVQSVIGGQKGIDPIWTLDYPANVSESAIEANNQFGIGLHILLLICCIIATEVYVRKQKA</sequence>
<keyword evidence="3" id="KW-0378">Hydrolase</keyword>
<feature type="transmembrane region" description="Helical" evidence="1">
    <location>
        <begin position="242"/>
        <end position="262"/>
    </location>
</feature>
<keyword evidence="4" id="KW-1185">Reference proteome</keyword>
<organism evidence="3 4">
    <name type="scientific">Croceimicrobium hydrocarbonivorans</name>
    <dbReference type="NCBI Taxonomy" id="2761580"/>
    <lineage>
        <taxon>Bacteria</taxon>
        <taxon>Pseudomonadati</taxon>
        <taxon>Bacteroidota</taxon>
        <taxon>Flavobacteriia</taxon>
        <taxon>Flavobacteriales</taxon>
        <taxon>Owenweeksiaceae</taxon>
        <taxon>Croceimicrobium</taxon>
    </lineage>
</organism>
<dbReference type="EMBL" id="CP060139">
    <property type="protein sequence ID" value="QNR23914.1"/>
    <property type="molecule type" value="Genomic_DNA"/>
</dbReference>
<accession>A0A7H0VDW6</accession>
<dbReference type="InterPro" id="IPR003675">
    <property type="entry name" value="Rce1/LyrA-like_dom"/>
</dbReference>
<keyword evidence="1" id="KW-0472">Membrane</keyword>
<name>A0A7H0VDW6_9FLAO</name>
<evidence type="ECO:0000313" key="3">
    <source>
        <dbReference type="EMBL" id="QNR23914.1"/>
    </source>
</evidence>
<dbReference type="RefSeq" id="WP_210758450.1">
    <property type="nucleotide sequence ID" value="NZ_CP060139.1"/>
</dbReference>
<dbReference type="AlphaFoldDB" id="A0A7H0VDW6"/>
<feature type="transmembrane region" description="Helical" evidence="1">
    <location>
        <begin position="7"/>
        <end position="29"/>
    </location>
</feature>
<dbReference type="PANTHER" id="PTHR39430:SF1">
    <property type="entry name" value="PROTEASE"/>
    <property type="match status" value="1"/>
</dbReference>
<dbReference type="GO" id="GO:0008237">
    <property type="term" value="F:metallopeptidase activity"/>
    <property type="evidence" value="ECO:0007669"/>
    <property type="project" value="UniProtKB-KW"/>
</dbReference>
<keyword evidence="1" id="KW-0812">Transmembrane</keyword>
<dbReference type="Pfam" id="PF02517">
    <property type="entry name" value="Rce1-like"/>
    <property type="match status" value="1"/>
</dbReference>
<gene>
    <name evidence="3" type="ORF">H4K34_16280</name>
</gene>
<dbReference type="PANTHER" id="PTHR39430">
    <property type="entry name" value="MEMBRANE-ASSOCIATED PROTEASE-RELATED"/>
    <property type="match status" value="1"/>
</dbReference>
<keyword evidence="1" id="KW-1133">Transmembrane helix</keyword>
<keyword evidence="3" id="KW-0645">Protease</keyword>
<feature type="transmembrane region" description="Helical" evidence="1">
    <location>
        <begin position="114"/>
        <end position="136"/>
    </location>
</feature>
<feature type="transmembrane region" description="Helical" evidence="1">
    <location>
        <begin position="148"/>
        <end position="167"/>
    </location>
</feature>
<feature type="transmembrane region" description="Helical" evidence="1">
    <location>
        <begin position="41"/>
        <end position="61"/>
    </location>
</feature>
<dbReference type="GO" id="GO:0004175">
    <property type="term" value="F:endopeptidase activity"/>
    <property type="evidence" value="ECO:0007669"/>
    <property type="project" value="UniProtKB-ARBA"/>
</dbReference>
<evidence type="ECO:0000313" key="4">
    <source>
        <dbReference type="Proteomes" id="UP000516305"/>
    </source>
</evidence>
<dbReference type="GO" id="GO:0080120">
    <property type="term" value="P:CAAX-box protein maturation"/>
    <property type="evidence" value="ECO:0007669"/>
    <property type="project" value="UniProtKB-ARBA"/>
</dbReference>
<feature type="transmembrane region" description="Helical" evidence="1">
    <location>
        <begin position="81"/>
        <end position="102"/>
    </location>
</feature>
<proteinExistence type="predicted"/>
<evidence type="ECO:0000259" key="2">
    <source>
        <dbReference type="Pfam" id="PF02517"/>
    </source>
</evidence>
<dbReference type="Proteomes" id="UP000516305">
    <property type="component" value="Chromosome"/>
</dbReference>
<feature type="domain" description="CAAX prenyl protease 2/Lysostaphin resistance protein A-like" evidence="2">
    <location>
        <begin position="117"/>
        <end position="209"/>
    </location>
</feature>
<reference evidence="3 4" key="1">
    <citation type="submission" date="2020-08" db="EMBL/GenBank/DDBJ databases">
        <title>Croceimicrobium hydrocarbonivorans gen. nov., sp. nov., a novel marine bacterium isolated from a bacterial consortium that degrades polyethylene terephthalate.</title>
        <authorList>
            <person name="Liu R."/>
        </authorList>
    </citation>
    <scope>NUCLEOTIDE SEQUENCE [LARGE SCALE GENOMIC DNA]</scope>
    <source>
        <strain evidence="3 4">A20-9</strain>
    </source>
</reference>
<protein>
    <submittedName>
        <fullName evidence="3">CPBP family intramembrane metalloprotease</fullName>
    </submittedName>
</protein>
<keyword evidence="3" id="KW-0482">Metalloprotease</keyword>
<dbReference type="KEGG" id="chyd:H4K34_16280"/>
<dbReference type="GO" id="GO:0006508">
    <property type="term" value="P:proteolysis"/>
    <property type="evidence" value="ECO:0007669"/>
    <property type="project" value="UniProtKB-KW"/>
</dbReference>